<evidence type="ECO:0000313" key="5">
    <source>
        <dbReference type="Proteomes" id="UP000239504"/>
    </source>
</evidence>
<keyword evidence="3" id="KW-0175">Coiled coil</keyword>
<keyword evidence="2" id="KW-0472">Membrane</keyword>
<evidence type="ECO:0000313" key="4">
    <source>
        <dbReference type="EMBL" id="PQA87012.1"/>
    </source>
</evidence>
<dbReference type="PANTHER" id="PTHR30203">
    <property type="entry name" value="OUTER MEMBRANE CATION EFFLUX PROTEIN"/>
    <property type="match status" value="1"/>
</dbReference>
<dbReference type="NCBIfam" id="TIGR01845">
    <property type="entry name" value="outer_NodT"/>
    <property type="match status" value="1"/>
</dbReference>
<evidence type="ECO:0008006" key="6">
    <source>
        <dbReference type="Google" id="ProtNLM"/>
    </source>
</evidence>
<gene>
    <name evidence="4" type="ORF">CW354_13200</name>
</gene>
<evidence type="ECO:0000256" key="2">
    <source>
        <dbReference type="RuleBase" id="RU362097"/>
    </source>
</evidence>
<dbReference type="EMBL" id="PJCH01000010">
    <property type="protein sequence ID" value="PQA87012.1"/>
    <property type="molecule type" value="Genomic_DNA"/>
</dbReference>
<protein>
    <recommendedName>
        <fullName evidence="6">Multidrug transporter</fullName>
    </recommendedName>
</protein>
<proteinExistence type="inferred from homology"/>
<comment type="caution">
    <text evidence="4">The sequence shown here is derived from an EMBL/GenBank/DDBJ whole genome shotgun (WGS) entry which is preliminary data.</text>
</comment>
<evidence type="ECO:0000256" key="3">
    <source>
        <dbReference type="SAM" id="Coils"/>
    </source>
</evidence>
<dbReference type="RefSeq" id="WP_104830570.1">
    <property type="nucleotide sequence ID" value="NZ_PJCH01000010.1"/>
</dbReference>
<dbReference type="AlphaFoldDB" id="A0A2S7K3D2"/>
<keyword evidence="2" id="KW-0564">Palmitate</keyword>
<dbReference type="Pfam" id="PF02321">
    <property type="entry name" value="OEP"/>
    <property type="match status" value="2"/>
</dbReference>
<keyword evidence="5" id="KW-1185">Reference proteome</keyword>
<feature type="chain" id="PRO_5015367974" description="Multidrug transporter" evidence="2">
    <location>
        <begin position="18"/>
        <end position="487"/>
    </location>
</feature>
<keyword evidence="2" id="KW-1134">Transmembrane beta strand</keyword>
<reference evidence="4 5" key="1">
    <citation type="submission" date="2017-12" db="EMBL/GenBank/DDBJ databases">
        <authorList>
            <person name="Hurst M.R.H."/>
        </authorList>
    </citation>
    <scope>NUCLEOTIDE SEQUENCE [LARGE SCALE GENOMIC DNA]</scope>
    <source>
        <strain evidence="4 5">SY-3-19</strain>
    </source>
</reference>
<feature type="signal peptide" evidence="2">
    <location>
        <begin position="1"/>
        <end position="17"/>
    </location>
</feature>
<dbReference type="InterPro" id="IPR010131">
    <property type="entry name" value="MdtP/NodT-like"/>
</dbReference>
<organism evidence="4 5">
    <name type="scientific">Hyphococcus luteus</name>
    <dbReference type="NCBI Taxonomy" id="2058213"/>
    <lineage>
        <taxon>Bacteria</taxon>
        <taxon>Pseudomonadati</taxon>
        <taxon>Pseudomonadota</taxon>
        <taxon>Alphaproteobacteria</taxon>
        <taxon>Parvularculales</taxon>
        <taxon>Parvularculaceae</taxon>
        <taxon>Hyphococcus</taxon>
    </lineage>
</organism>
<evidence type="ECO:0000256" key="1">
    <source>
        <dbReference type="ARBA" id="ARBA00007613"/>
    </source>
</evidence>
<feature type="coiled-coil region" evidence="3">
    <location>
        <begin position="235"/>
        <end position="262"/>
    </location>
</feature>
<accession>A0A2S7K3D2</accession>
<comment type="subcellular location">
    <subcellularLocation>
        <location evidence="2">Cell membrane</location>
        <topology evidence="2">Lipid-anchor</topology>
    </subcellularLocation>
</comment>
<name>A0A2S7K3D2_9PROT</name>
<sequence>MRFPFLSLKTASAVALAVVLSGCTSLTMVPDYERPDAPVDDAFPYSDAAATAAPQLAGWRAVVTDPTLGTLIETALEYNRDLRVAVLNVERARALYRVQRSDSLPTVNAEGSYLRQRIGENASIGAASAAGGGARSEPLTIEQYSAEGAVSAYELDLFGRVRSLNAEALETYFATEEARRSAEISLVAEVANAYFRLLADRERQQIAQDTVTSQQDSLTLTQELVDNGLGNALDVQRVETSVQRARADAAALETQIRRDENALRLLLGTGLPSGLSETPSLSEIDVPEAAPAGLSSDVLLARPDVLAAERRLRAANANIGAARAAFFPRILLTASAGSTSSELSSLFSGGTGVWSFAPSVSLPIFTGGRNLAQLSGAKIDRDIALSEYEKSIQAAFRDVADVLATNATLAERMDATQKLADAAAATFKLADARFQNGVDDYLAVLDAQRADYAAQQELVLLKLEAATNAVEIYRAFAGFPVAADAEN</sequence>
<keyword evidence="2" id="KW-0449">Lipoprotein</keyword>
<dbReference type="PANTHER" id="PTHR30203:SF32">
    <property type="entry name" value="CATION EFFLUX SYSTEM PROTEIN CUSC"/>
    <property type="match status" value="1"/>
</dbReference>
<dbReference type="Gene3D" id="2.20.200.10">
    <property type="entry name" value="Outer membrane efflux proteins (OEP)"/>
    <property type="match status" value="1"/>
</dbReference>
<dbReference type="PROSITE" id="PS51257">
    <property type="entry name" value="PROKAR_LIPOPROTEIN"/>
    <property type="match status" value="1"/>
</dbReference>
<keyword evidence="2" id="KW-0812">Transmembrane</keyword>
<dbReference type="OrthoDB" id="7181739at2"/>
<dbReference type="SUPFAM" id="SSF56954">
    <property type="entry name" value="Outer membrane efflux proteins (OEP)"/>
    <property type="match status" value="1"/>
</dbReference>
<dbReference type="Proteomes" id="UP000239504">
    <property type="component" value="Unassembled WGS sequence"/>
</dbReference>
<comment type="similarity">
    <text evidence="1 2">Belongs to the outer membrane factor (OMF) (TC 1.B.17) family.</text>
</comment>
<dbReference type="GO" id="GO:0005886">
    <property type="term" value="C:plasma membrane"/>
    <property type="evidence" value="ECO:0007669"/>
    <property type="project" value="UniProtKB-SubCell"/>
</dbReference>
<dbReference type="InterPro" id="IPR003423">
    <property type="entry name" value="OMP_efflux"/>
</dbReference>
<keyword evidence="2" id="KW-0732">Signal</keyword>
<dbReference type="Gene3D" id="1.20.1600.10">
    <property type="entry name" value="Outer membrane efflux proteins (OEP)"/>
    <property type="match status" value="1"/>
</dbReference>
<dbReference type="GO" id="GO:0015562">
    <property type="term" value="F:efflux transmembrane transporter activity"/>
    <property type="evidence" value="ECO:0007669"/>
    <property type="project" value="InterPro"/>
</dbReference>